<name>A0A7C8ZI47_OPUST</name>
<proteinExistence type="predicted"/>
<protein>
    <submittedName>
        <fullName evidence="1">Uncharacterized protein</fullName>
    </submittedName>
</protein>
<sequence length="133" mass="15276">MTLGTQLDRTCAYFSCRKGKKKKNSLFSGLDHLSPSFSPLYTLVSHSPFSLIHTVLERTSHTAIFLTLFKCFHHPYLETMHHLSLHLHLHLLPPLLLLILLLQPHPPSPLLRPLLSRFSKTLEPWKKSGRILP</sequence>
<dbReference type="EMBL" id="GISG01135545">
    <property type="protein sequence ID" value="MBA4643878.1"/>
    <property type="molecule type" value="Transcribed_RNA"/>
</dbReference>
<organism evidence="1">
    <name type="scientific">Opuntia streptacantha</name>
    <name type="common">Prickly pear cactus</name>
    <name type="synonym">Opuntia cardona</name>
    <dbReference type="NCBI Taxonomy" id="393608"/>
    <lineage>
        <taxon>Eukaryota</taxon>
        <taxon>Viridiplantae</taxon>
        <taxon>Streptophyta</taxon>
        <taxon>Embryophyta</taxon>
        <taxon>Tracheophyta</taxon>
        <taxon>Spermatophyta</taxon>
        <taxon>Magnoliopsida</taxon>
        <taxon>eudicotyledons</taxon>
        <taxon>Gunneridae</taxon>
        <taxon>Pentapetalae</taxon>
        <taxon>Caryophyllales</taxon>
        <taxon>Cactineae</taxon>
        <taxon>Cactaceae</taxon>
        <taxon>Opuntioideae</taxon>
        <taxon>Opuntia</taxon>
    </lineage>
</organism>
<reference evidence="1" key="2">
    <citation type="submission" date="2020-07" db="EMBL/GenBank/DDBJ databases">
        <authorList>
            <person name="Vera ALvarez R."/>
            <person name="Arias-Moreno D.M."/>
            <person name="Jimenez-Jacinto V."/>
            <person name="Jimenez-Bremont J.F."/>
            <person name="Swaminathan K."/>
            <person name="Moose S.P."/>
            <person name="Guerrero-Gonzalez M.L."/>
            <person name="Marino-Ramirez L."/>
            <person name="Landsman D."/>
            <person name="Rodriguez-Kessler M."/>
            <person name="Delgado-Sanchez P."/>
        </authorList>
    </citation>
    <scope>NUCLEOTIDE SEQUENCE</scope>
    <source>
        <tissue evidence="1">Cladode</tissue>
    </source>
</reference>
<dbReference type="AlphaFoldDB" id="A0A7C8ZI47"/>
<accession>A0A7C8ZI47</accession>
<reference evidence="1" key="1">
    <citation type="journal article" date="2013" name="J. Plant Res.">
        <title>Effect of fungi and light on seed germination of three Opuntia species from semiarid lands of central Mexico.</title>
        <authorList>
            <person name="Delgado-Sanchez P."/>
            <person name="Jimenez-Bremont J.F."/>
            <person name="Guerrero-Gonzalez Mde L."/>
            <person name="Flores J."/>
        </authorList>
    </citation>
    <scope>NUCLEOTIDE SEQUENCE</scope>
    <source>
        <tissue evidence="1">Cladode</tissue>
    </source>
</reference>
<evidence type="ECO:0000313" key="1">
    <source>
        <dbReference type="EMBL" id="MBA4643878.1"/>
    </source>
</evidence>